<comment type="similarity">
    <text evidence="1">Belongs to the nitroreductase family.</text>
</comment>
<accession>A0A0E4C857</accession>
<dbReference type="RefSeq" id="WP_046496243.1">
    <property type="nucleotide sequence ID" value="NZ_CGIH01000013.1"/>
</dbReference>
<dbReference type="Proteomes" id="UP000045545">
    <property type="component" value="Unassembled WGS sequence"/>
</dbReference>
<gene>
    <name evidence="4" type="ORF">888</name>
</gene>
<reference evidence="4 5" key="1">
    <citation type="submission" date="2015-03" db="EMBL/GenBank/DDBJ databases">
        <authorList>
            <person name="Murphy D."/>
        </authorList>
    </citation>
    <scope>NUCLEOTIDE SEQUENCE [LARGE SCALE GENOMIC DNA]</scope>
    <source>
        <strain evidence="4 5">OL-4</strain>
    </source>
</reference>
<dbReference type="InterPro" id="IPR029479">
    <property type="entry name" value="Nitroreductase"/>
</dbReference>
<dbReference type="PANTHER" id="PTHR43673">
    <property type="entry name" value="NAD(P)H NITROREDUCTASE YDGI-RELATED"/>
    <property type="match status" value="1"/>
</dbReference>
<organism evidence="4 5">
    <name type="scientific">Syntrophomonas zehnderi OL-4</name>
    <dbReference type="NCBI Taxonomy" id="690567"/>
    <lineage>
        <taxon>Bacteria</taxon>
        <taxon>Bacillati</taxon>
        <taxon>Bacillota</taxon>
        <taxon>Clostridia</taxon>
        <taxon>Eubacteriales</taxon>
        <taxon>Syntrophomonadaceae</taxon>
        <taxon>Syntrophomonas</taxon>
    </lineage>
</organism>
<evidence type="ECO:0000259" key="3">
    <source>
        <dbReference type="Pfam" id="PF00881"/>
    </source>
</evidence>
<name>A0A0E4C857_9FIRM</name>
<dbReference type="GO" id="GO:0016491">
    <property type="term" value="F:oxidoreductase activity"/>
    <property type="evidence" value="ECO:0007669"/>
    <property type="project" value="UniProtKB-KW"/>
</dbReference>
<dbReference type="Gene3D" id="3.40.109.10">
    <property type="entry name" value="NADH Oxidase"/>
    <property type="match status" value="1"/>
</dbReference>
<proteinExistence type="inferred from homology"/>
<evidence type="ECO:0000256" key="1">
    <source>
        <dbReference type="ARBA" id="ARBA00007118"/>
    </source>
</evidence>
<keyword evidence="2" id="KW-0560">Oxidoreductase</keyword>
<dbReference type="AlphaFoldDB" id="A0A0E4C857"/>
<dbReference type="Pfam" id="PF00881">
    <property type="entry name" value="Nitroreductase"/>
    <property type="match status" value="1"/>
</dbReference>
<dbReference type="STRING" id="690567.888"/>
<dbReference type="EMBL" id="CGIH01000013">
    <property type="protein sequence ID" value="CFX27061.1"/>
    <property type="molecule type" value="Genomic_DNA"/>
</dbReference>
<sequence>METRDCIKSRRSIRRFTGQPVTNEMISELLEAVRWSPSWANTQCWEVVVVKETPVKESLVKLLSDNNPGAKGIMEAPVVMVLCGKKGISGAKKGVMQTDKGDWFMFDLGIACQNLCLAAHDLGLGTVHIGSFNHQGVDRLLELPEDIGSVEIIPVGFPAKEVNAPPRKDLESFVHAEKYGQKPDFI</sequence>
<protein>
    <submittedName>
        <fullName evidence="4">Nitroreductase</fullName>
    </submittedName>
</protein>
<dbReference type="OrthoDB" id="9783470at2"/>
<evidence type="ECO:0000256" key="2">
    <source>
        <dbReference type="ARBA" id="ARBA00023002"/>
    </source>
</evidence>
<keyword evidence="5" id="KW-1185">Reference proteome</keyword>
<dbReference type="PANTHER" id="PTHR43673:SF10">
    <property type="entry name" value="NADH DEHYDROGENASE_NAD(P)H NITROREDUCTASE XCC3605-RELATED"/>
    <property type="match status" value="1"/>
</dbReference>
<dbReference type="InterPro" id="IPR000415">
    <property type="entry name" value="Nitroreductase-like"/>
</dbReference>
<evidence type="ECO:0000313" key="4">
    <source>
        <dbReference type="EMBL" id="CFX27061.1"/>
    </source>
</evidence>
<dbReference type="SUPFAM" id="SSF55469">
    <property type="entry name" value="FMN-dependent nitroreductase-like"/>
    <property type="match status" value="1"/>
</dbReference>
<evidence type="ECO:0000313" key="5">
    <source>
        <dbReference type="Proteomes" id="UP000045545"/>
    </source>
</evidence>
<feature type="domain" description="Nitroreductase" evidence="3">
    <location>
        <begin position="7"/>
        <end position="156"/>
    </location>
</feature>